<sequence length="53" mass="5833">GDSTFVYVMTDSVPTQKFERKEVKVGMSDGIKIVIKDGVDGKSKVRGAEKKDK</sequence>
<dbReference type="Proteomes" id="UP000433928">
    <property type="component" value="Unassembled WGS sequence"/>
</dbReference>
<proteinExistence type="predicted"/>
<protein>
    <submittedName>
        <fullName evidence="1">Efflux transporter periplasmic adaptor subunit</fullName>
    </submittedName>
</protein>
<dbReference type="Gene3D" id="2.40.420.20">
    <property type="match status" value="1"/>
</dbReference>
<accession>A0A6I0K1E0</accession>
<feature type="non-terminal residue" evidence="1">
    <location>
        <position position="1"/>
    </location>
</feature>
<organism evidence="1 2">
    <name type="scientific">Bacteroides uniformis</name>
    <dbReference type="NCBI Taxonomy" id="820"/>
    <lineage>
        <taxon>Bacteria</taxon>
        <taxon>Pseudomonadati</taxon>
        <taxon>Bacteroidota</taxon>
        <taxon>Bacteroidia</taxon>
        <taxon>Bacteroidales</taxon>
        <taxon>Bacteroidaceae</taxon>
        <taxon>Bacteroides</taxon>
    </lineage>
</organism>
<dbReference type="EMBL" id="WCUG01000318">
    <property type="protein sequence ID" value="KAB4155522.1"/>
    <property type="molecule type" value="Genomic_DNA"/>
</dbReference>
<comment type="caution">
    <text evidence="1">The sequence shown here is derived from an EMBL/GenBank/DDBJ whole genome shotgun (WGS) entry which is preliminary data.</text>
</comment>
<evidence type="ECO:0000313" key="2">
    <source>
        <dbReference type="Proteomes" id="UP000433928"/>
    </source>
</evidence>
<evidence type="ECO:0000313" key="1">
    <source>
        <dbReference type="EMBL" id="KAB4155522.1"/>
    </source>
</evidence>
<name>A0A6I0K1E0_BACUN</name>
<gene>
    <name evidence="1" type="ORF">GAQ59_24745</name>
</gene>
<dbReference type="AlphaFoldDB" id="A0A6I0K1E0"/>
<reference evidence="1 2" key="1">
    <citation type="journal article" date="2019" name="Nat. Med.">
        <title>A library of human gut bacterial isolates paired with longitudinal multiomics data enables mechanistic microbiome research.</title>
        <authorList>
            <person name="Poyet M."/>
            <person name="Groussin M."/>
            <person name="Gibbons S.M."/>
            <person name="Avila-Pacheco J."/>
            <person name="Jiang X."/>
            <person name="Kearney S.M."/>
            <person name="Perrotta A.R."/>
            <person name="Berdy B."/>
            <person name="Zhao S."/>
            <person name="Lieberman T.D."/>
            <person name="Swanson P.K."/>
            <person name="Smith M."/>
            <person name="Roesemann S."/>
            <person name="Alexander J.E."/>
            <person name="Rich S.A."/>
            <person name="Livny J."/>
            <person name="Vlamakis H."/>
            <person name="Clish C."/>
            <person name="Bullock K."/>
            <person name="Deik A."/>
            <person name="Scott J."/>
            <person name="Pierce K.A."/>
            <person name="Xavier R.J."/>
            <person name="Alm E.J."/>
        </authorList>
    </citation>
    <scope>NUCLEOTIDE SEQUENCE [LARGE SCALE GENOMIC DNA]</scope>
    <source>
        <strain evidence="1 2">BIOML-A27</strain>
    </source>
</reference>